<evidence type="ECO:0000313" key="2">
    <source>
        <dbReference type="EMBL" id="EJK48533.1"/>
    </source>
</evidence>
<protein>
    <submittedName>
        <fullName evidence="2">Uncharacterized protein</fullName>
    </submittedName>
</protein>
<gene>
    <name evidence="2" type="ORF">THAOC_32660</name>
</gene>
<evidence type="ECO:0000256" key="1">
    <source>
        <dbReference type="SAM" id="MobiDB-lite"/>
    </source>
</evidence>
<dbReference type="AlphaFoldDB" id="K0R5H7"/>
<accession>K0R5H7</accession>
<organism evidence="2 3">
    <name type="scientific">Thalassiosira oceanica</name>
    <name type="common">Marine diatom</name>
    <dbReference type="NCBI Taxonomy" id="159749"/>
    <lineage>
        <taxon>Eukaryota</taxon>
        <taxon>Sar</taxon>
        <taxon>Stramenopiles</taxon>
        <taxon>Ochrophyta</taxon>
        <taxon>Bacillariophyta</taxon>
        <taxon>Coscinodiscophyceae</taxon>
        <taxon>Thalassiosirophycidae</taxon>
        <taxon>Thalassiosirales</taxon>
        <taxon>Thalassiosiraceae</taxon>
        <taxon>Thalassiosira</taxon>
    </lineage>
</organism>
<evidence type="ECO:0000313" key="3">
    <source>
        <dbReference type="Proteomes" id="UP000266841"/>
    </source>
</evidence>
<feature type="region of interest" description="Disordered" evidence="1">
    <location>
        <begin position="1"/>
        <end position="69"/>
    </location>
</feature>
<proteinExistence type="predicted"/>
<feature type="compositionally biased region" description="Basic and acidic residues" evidence="1">
    <location>
        <begin position="27"/>
        <end position="62"/>
    </location>
</feature>
<name>K0R5H7_THAOC</name>
<sequence>DAEEDHQTLARGEEGSEKKDRRRLRERARMANKRKDPAYLLREAEKKAKKREDSDVRDKENAQQRAHQA</sequence>
<dbReference type="Proteomes" id="UP000266841">
    <property type="component" value="Unassembled WGS sequence"/>
</dbReference>
<comment type="caution">
    <text evidence="2">The sequence shown here is derived from an EMBL/GenBank/DDBJ whole genome shotgun (WGS) entry which is preliminary data.</text>
</comment>
<feature type="non-terminal residue" evidence="2">
    <location>
        <position position="1"/>
    </location>
</feature>
<keyword evidence="3" id="KW-1185">Reference proteome</keyword>
<feature type="compositionally biased region" description="Basic and acidic residues" evidence="1">
    <location>
        <begin position="1"/>
        <end position="19"/>
    </location>
</feature>
<dbReference type="EMBL" id="AGNL01045738">
    <property type="protein sequence ID" value="EJK48533.1"/>
    <property type="molecule type" value="Genomic_DNA"/>
</dbReference>
<reference evidence="2 3" key="1">
    <citation type="journal article" date="2012" name="Genome Biol.">
        <title>Genome and low-iron response of an oceanic diatom adapted to chronic iron limitation.</title>
        <authorList>
            <person name="Lommer M."/>
            <person name="Specht M."/>
            <person name="Roy A.S."/>
            <person name="Kraemer L."/>
            <person name="Andreson R."/>
            <person name="Gutowska M.A."/>
            <person name="Wolf J."/>
            <person name="Bergner S.V."/>
            <person name="Schilhabel M.B."/>
            <person name="Klostermeier U.C."/>
            <person name="Beiko R.G."/>
            <person name="Rosenstiel P."/>
            <person name="Hippler M."/>
            <person name="Laroche J."/>
        </authorList>
    </citation>
    <scope>NUCLEOTIDE SEQUENCE [LARGE SCALE GENOMIC DNA]</scope>
    <source>
        <strain evidence="2 3">CCMP1005</strain>
    </source>
</reference>